<dbReference type="Pfam" id="PF25860">
    <property type="entry name" value="CPPA"/>
    <property type="match status" value="1"/>
</dbReference>
<dbReference type="Proteomes" id="UP001629392">
    <property type="component" value="Unassembled WGS sequence"/>
</dbReference>
<dbReference type="RefSeq" id="WP_408153472.1">
    <property type="nucleotide sequence ID" value="NZ_JAQQCL010000009.1"/>
</dbReference>
<dbReference type="EMBL" id="JAQQCL010000009">
    <property type="protein sequence ID" value="MFM0717638.1"/>
    <property type="molecule type" value="Genomic_DNA"/>
</dbReference>
<keyword evidence="2" id="KW-1185">Reference proteome</keyword>
<proteinExistence type="predicted"/>
<gene>
    <name evidence="1" type="ORF">PQQ73_14980</name>
</gene>
<protein>
    <submittedName>
        <fullName evidence="1">Uncharacterized protein</fullName>
    </submittedName>
</protein>
<evidence type="ECO:0000313" key="2">
    <source>
        <dbReference type="Proteomes" id="UP001629392"/>
    </source>
</evidence>
<reference evidence="1 2" key="1">
    <citation type="journal article" date="2024" name="Chem. Sci.">
        <title>Discovery of megapolipeptins by genome mining of a Burkholderiales bacteria collection.</title>
        <authorList>
            <person name="Paulo B.S."/>
            <person name="Recchia M.J.J."/>
            <person name="Lee S."/>
            <person name="Fergusson C.H."/>
            <person name="Romanowski S.B."/>
            <person name="Hernandez A."/>
            <person name="Krull N."/>
            <person name="Liu D.Y."/>
            <person name="Cavanagh H."/>
            <person name="Bos A."/>
            <person name="Gray C.A."/>
            <person name="Murphy B.T."/>
            <person name="Linington R.G."/>
            <person name="Eustaquio A.S."/>
        </authorList>
    </citation>
    <scope>NUCLEOTIDE SEQUENCE [LARGE SCALE GENOMIC DNA]</scope>
    <source>
        <strain evidence="1 2">RL17-350-BIC-E</strain>
    </source>
</reference>
<sequence length="94" mass="9988">MEHLIRIYTGKDRQVLEWLPQRVGDAAIAQAVEQCGGTGKPYLSAVCRRLGVRIPMLATPRPVAPSAVAEQSLATIRGILASRYRSASSGAGVA</sequence>
<name>A0ABW9EFM0_9BURK</name>
<accession>A0ABW9EFM0</accession>
<dbReference type="InterPro" id="IPR058891">
    <property type="entry name" value="CPPA"/>
</dbReference>
<comment type="caution">
    <text evidence="1">The sequence shown here is derived from an EMBL/GenBank/DDBJ whole genome shotgun (WGS) entry which is preliminary data.</text>
</comment>
<evidence type="ECO:0000313" key="1">
    <source>
        <dbReference type="EMBL" id="MFM0717638.1"/>
    </source>
</evidence>
<organism evidence="1 2">
    <name type="scientific">Paraburkholderia strydomiana</name>
    <dbReference type="NCBI Taxonomy" id="1245417"/>
    <lineage>
        <taxon>Bacteria</taxon>
        <taxon>Pseudomonadati</taxon>
        <taxon>Pseudomonadota</taxon>
        <taxon>Betaproteobacteria</taxon>
        <taxon>Burkholderiales</taxon>
        <taxon>Burkholderiaceae</taxon>
        <taxon>Paraburkholderia</taxon>
    </lineage>
</organism>